<dbReference type="Proteomes" id="UP000266723">
    <property type="component" value="Unassembled WGS sequence"/>
</dbReference>
<evidence type="ECO:0000313" key="4">
    <source>
        <dbReference type="Proteomes" id="UP000266723"/>
    </source>
</evidence>
<keyword evidence="1" id="KW-0032">Aminotransferase</keyword>
<reference evidence="3 4" key="1">
    <citation type="journal article" date="2020" name="BMC Genomics">
        <title>Intraspecific diversification of the crop wild relative Brassica cretica Lam. using demographic model selection.</title>
        <authorList>
            <person name="Kioukis A."/>
            <person name="Michalopoulou V.A."/>
            <person name="Briers L."/>
            <person name="Pirintsos S."/>
            <person name="Studholme D.J."/>
            <person name="Pavlidis P."/>
            <person name="Sarris P.F."/>
        </authorList>
    </citation>
    <scope>NUCLEOTIDE SEQUENCE [LARGE SCALE GENOMIC DNA]</scope>
    <source>
        <strain evidence="4">cv. PFS-1207/04</strain>
    </source>
</reference>
<dbReference type="EMBL" id="QGKV02000832">
    <property type="protein sequence ID" value="KAF3550387.1"/>
    <property type="molecule type" value="Genomic_DNA"/>
</dbReference>
<dbReference type="Gene3D" id="3.90.1150.10">
    <property type="entry name" value="Aspartate Aminotransferase, domain 1"/>
    <property type="match status" value="1"/>
</dbReference>
<evidence type="ECO:0000256" key="1">
    <source>
        <dbReference type="ARBA" id="ARBA00022576"/>
    </source>
</evidence>
<proteinExistence type="predicted"/>
<accession>A0ABQ7CFL4</accession>
<comment type="caution">
    <text evidence="3">The sequence shown here is derived from an EMBL/GenBank/DDBJ whole genome shotgun (WGS) entry which is preliminary data.</text>
</comment>
<gene>
    <name evidence="3" type="ORF">DY000_02006050</name>
</gene>
<keyword evidence="4" id="KW-1185">Reference proteome</keyword>
<protein>
    <submittedName>
        <fullName evidence="3">Uncharacterized protein</fullName>
    </submittedName>
</protein>
<sequence>MIPLAVTLATDALFDSFSGDPKLQALLHGHSYSAHAMGCATAAKAIEWFKDPETNHNIIPQGGILRELWDEELVHQISCHNAVQRVVVIGTLFALKLKVDASNSRYASLYAKSLFYGCSGKMESSCGL</sequence>
<dbReference type="PANTHER" id="PTHR42684">
    <property type="entry name" value="ADENOSYLMETHIONINE-8-AMINO-7-OXONONANOATE AMINOTRANSFERASE"/>
    <property type="match status" value="1"/>
</dbReference>
<dbReference type="PANTHER" id="PTHR42684:SF12">
    <property type="entry name" value="EUKARYOTIC TRANSLATION INITIATION FACTOR 3 SUBUNIT E N-TERMINAL DOMAIN-CONTAINING PROTEIN"/>
    <property type="match status" value="1"/>
</dbReference>
<keyword evidence="2" id="KW-0808">Transferase</keyword>
<dbReference type="InterPro" id="IPR015424">
    <property type="entry name" value="PyrdxlP-dep_Trfase"/>
</dbReference>
<dbReference type="InterPro" id="IPR015422">
    <property type="entry name" value="PyrdxlP-dep_Trfase_small"/>
</dbReference>
<organism evidence="3 4">
    <name type="scientific">Brassica cretica</name>
    <name type="common">Mustard</name>
    <dbReference type="NCBI Taxonomy" id="69181"/>
    <lineage>
        <taxon>Eukaryota</taxon>
        <taxon>Viridiplantae</taxon>
        <taxon>Streptophyta</taxon>
        <taxon>Embryophyta</taxon>
        <taxon>Tracheophyta</taxon>
        <taxon>Spermatophyta</taxon>
        <taxon>Magnoliopsida</taxon>
        <taxon>eudicotyledons</taxon>
        <taxon>Gunneridae</taxon>
        <taxon>Pentapetalae</taxon>
        <taxon>rosids</taxon>
        <taxon>malvids</taxon>
        <taxon>Brassicales</taxon>
        <taxon>Brassicaceae</taxon>
        <taxon>Brassiceae</taxon>
        <taxon>Brassica</taxon>
    </lineage>
</organism>
<evidence type="ECO:0000256" key="2">
    <source>
        <dbReference type="ARBA" id="ARBA00022679"/>
    </source>
</evidence>
<evidence type="ECO:0000313" key="3">
    <source>
        <dbReference type="EMBL" id="KAF3550387.1"/>
    </source>
</evidence>
<name>A0ABQ7CFL4_BRACR</name>
<dbReference type="SUPFAM" id="SSF53383">
    <property type="entry name" value="PLP-dependent transferases"/>
    <property type="match status" value="1"/>
</dbReference>